<evidence type="ECO:0000313" key="2">
    <source>
        <dbReference type="WBParaSite" id="maker-unitig_40594-snap-gene-0.2-mRNA-1"/>
    </source>
</evidence>
<dbReference type="SUPFAM" id="SSF52799">
    <property type="entry name" value="(Phosphotyrosine protein) phosphatases II"/>
    <property type="match status" value="1"/>
</dbReference>
<accession>A0A1I8FN38</accession>
<name>A0A1I8FN38_9PLAT</name>
<dbReference type="WBParaSite" id="maker-unitig_40594-snap-gene-0.2-mRNA-1">
    <property type="protein sequence ID" value="maker-unitig_40594-snap-gene-0.2-mRNA-1"/>
    <property type="gene ID" value="maker-unitig_40594-snap-gene-0.2"/>
</dbReference>
<dbReference type="Proteomes" id="UP000095280">
    <property type="component" value="Unplaced"/>
</dbReference>
<organism evidence="1 2">
    <name type="scientific">Macrostomum lignano</name>
    <dbReference type="NCBI Taxonomy" id="282301"/>
    <lineage>
        <taxon>Eukaryota</taxon>
        <taxon>Metazoa</taxon>
        <taxon>Spiralia</taxon>
        <taxon>Lophotrochozoa</taxon>
        <taxon>Platyhelminthes</taxon>
        <taxon>Rhabditophora</taxon>
        <taxon>Macrostomorpha</taxon>
        <taxon>Macrostomida</taxon>
        <taxon>Macrostomidae</taxon>
        <taxon>Macrostomum</taxon>
    </lineage>
</organism>
<dbReference type="InterPro" id="IPR029021">
    <property type="entry name" value="Prot-tyrosine_phosphatase-like"/>
</dbReference>
<dbReference type="AlphaFoldDB" id="A0A1I8FN38"/>
<evidence type="ECO:0000313" key="1">
    <source>
        <dbReference type="Proteomes" id="UP000095280"/>
    </source>
</evidence>
<keyword evidence="1" id="KW-1185">Reference proteome</keyword>
<proteinExistence type="predicted"/>
<sequence>MLRKSKALYPAIGDAPSRVPALSGESIVSQVLLRRDEQLPNTAVPRRGASTGLLRQYRACTRHWHSVKSVFCVQEPHEHAHWRPRPAGPYSYDQTELMRHGISVYNLYWADYTCPSFYRIRWILAASPCTATPGWAAPASPSPACWCSAAGSAPALAIAYLRLKRPGSVQSHAQCAGPRPGRPCGHRFSYEEHLHRQRRYCTASRPGSCAGCRAGAHSLHARLLQLSLGARFALVTETVAGRDRNRFG</sequence>
<reference evidence="2" key="1">
    <citation type="submission" date="2016-11" db="UniProtKB">
        <authorList>
            <consortium name="WormBaseParasite"/>
        </authorList>
    </citation>
    <scope>IDENTIFICATION</scope>
</reference>
<protein>
    <submittedName>
        <fullName evidence="2">Uncharacterized protein</fullName>
    </submittedName>
</protein>